<proteinExistence type="predicted"/>
<dbReference type="OrthoDB" id="1882346at2759"/>
<dbReference type="InterPro" id="IPR046848">
    <property type="entry name" value="E_motif"/>
</dbReference>
<dbReference type="InterPro" id="IPR002885">
    <property type="entry name" value="PPR_rpt"/>
</dbReference>
<dbReference type="Pfam" id="PF13041">
    <property type="entry name" value="PPR_2"/>
    <property type="match status" value="5"/>
</dbReference>
<dbReference type="FunFam" id="1.25.40.10:FF:000366">
    <property type="entry name" value="Pentatricopeptide (PPR) repeat-containing protein"/>
    <property type="match status" value="1"/>
</dbReference>
<dbReference type="InterPro" id="IPR046960">
    <property type="entry name" value="PPR_At4g14850-like_plant"/>
</dbReference>
<gene>
    <name evidence="3" type="ORF">NE237_005956</name>
</gene>
<dbReference type="NCBIfam" id="TIGR00756">
    <property type="entry name" value="PPR"/>
    <property type="match status" value="5"/>
</dbReference>
<reference evidence="3" key="1">
    <citation type="journal article" date="2023" name="Plant J.">
        <title>The genome of the king protea, Protea cynaroides.</title>
        <authorList>
            <person name="Chang J."/>
            <person name="Duong T.A."/>
            <person name="Schoeman C."/>
            <person name="Ma X."/>
            <person name="Roodt D."/>
            <person name="Barker N."/>
            <person name="Li Z."/>
            <person name="Van de Peer Y."/>
            <person name="Mizrachi E."/>
        </authorList>
    </citation>
    <scope>NUCLEOTIDE SEQUENCE</scope>
    <source>
        <tissue evidence="3">Young leaves</tissue>
    </source>
</reference>
<dbReference type="FunFam" id="1.25.40.10:FF:000958">
    <property type="entry name" value="Pentatricopeptide repeat-containing protein At4g39530"/>
    <property type="match status" value="1"/>
</dbReference>
<dbReference type="GO" id="GO:0003723">
    <property type="term" value="F:RNA binding"/>
    <property type="evidence" value="ECO:0007669"/>
    <property type="project" value="InterPro"/>
</dbReference>
<name>A0A9Q0KLL3_9MAGN</name>
<dbReference type="Pfam" id="PF20431">
    <property type="entry name" value="E_motif"/>
    <property type="match status" value="1"/>
</dbReference>
<dbReference type="FunFam" id="1.25.40.10:FF:000031">
    <property type="entry name" value="Pentatricopeptide repeat-containing protein mitochondrial"/>
    <property type="match status" value="1"/>
</dbReference>
<dbReference type="FunFam" id="1.25.40.10:FF:000353">
    <property type="entry name" value="Pentatricopeptide repeat-containing protein At4g39530"/>
    <property type="match status" value="1"/>
</dbReference>
<sequence length="850" mass="95420">MRNQYPLKFFLRFCGRHHCQTIGRKISNFSTLISALLPSENQFSSINEFRFRRREFAQLLQVPHKRKLYYKSVHGQMVVLGFQSDVFLANILLHSYSKSNCILDARLVFDKIPLRNLITWSSMISMSTQHGQNEEALMIFCEFRRSSSENPNEFILASVLRACTQLGSVDQAIQVHGFVVKAGFDQDVYVGTSLIDFYSKNGEIEKARLVFDDLLMKTAVTWTTIITGYSQSGRSEVSLRLFNQMLKTEVLPDRYVLSSVISACSMLEFIEGGKQLHAYVLRNGTETDVSVINVLIDLYSKCHRVEIGRKIFDQMVLKNVVSWTTMIAGYMQNSCDWDAVKLFSEMTQLGWQPDGFTCTSILTSCGSIEALEQGRQVHSYTIKANLESDEFVRNSLIDMYAKCNSLDDARRTFDAMTVRNVISYNAMIEGYVRQDKVFEALDLFHAMRLKSFPPSLLTFVSILGVSASLSIMDLSKQIHGLVIKSGISLDIYAGSALVDVYSKCLHVDDARLVFEEMTERDIVVWNAMICGCTQNGQGEEALKLFLELQFSGMKPNEFTFVGVITAASNLASLVHGQQFHSQLIKSGRYLDPYVSNALVDMYAKCGSIEEAYQMFYMTCRRDVVCWNSMISTYAQHGLADEALQLFQQMQDEGIEPNYVTFVGLLSACSHGGLIESGLCLFDSMATKFGIKAGTEHYACVVALLGRAGRLHEAKGFIEHMPIEPAAIVWRSLLSACRVVGNVEMGRYAAEMAISIDPKDSGSYVLLSNIFASRGMWADVEKMRKGMDCNGVVKEPGHSWIEIDNNVHVFIARGKTHSQTDLIYSALDRLTLQIKGVGYVPDTATCLLEDL</sequence>
<evidence type="ECO:0000256" key="2">
    <source>
        <dbReference type="PROSITE-ProRule" id="PRU00708"/>
    </source>
</evidence>
<evidence type="ECO:0000256" key="1">
    <source>
        <dbReference type="ARBA" id="ARBA00022737"/>
    </source>
</evidence>
<accession>A0A9Q0KLL3</accession>
<dbReference type="GO" id="GO:0009451">
    <property type="term" value="P:RNA modification"/>
    <property type="evidence" value="ECO:0007669"/>
    <property type="project" value="InterPro"/>
</dbReference>
<keyword evidence="4" id="KW-1185">Reference proteome</keyword>
<dbReference type="SUPFAM" id="SSF48452">
    <property type="entry name" value="TPR-like"/>
    <property type="match status" value="1"/>
</dbReference>
<dbReference type="InterPro" id="IPR011990">
    <property type="entry name" value="TPR-like_helical_dom_sf"/>
</dbReference>
<feature type="repeat" description="PPR" evidence="2">
    <location>
        <begin position="622"/>
        <end position="656"/>
    </location>
</feature>
<feature type="repeat" description="PPR" evidence="2">
    <location>
        <begin position="420"/>
        <end position="454"/>
    </location>
</feature>
<feature type="repeat" description="PPR" evidence="2">
    <location>
        <begin position="319"/>
        <end position="353"/>
    </location>
</feature>
<evidence type="ECO:0000313" key="4">
    <source>
        <dbReference type="Proteomes" id="UP001141806"/>
    </source>
</evidence>
<dbReference type="PROSITE" id="PS51375">
    <property type="entry name" value="PPR"/>
    <property type="match status" value="6"/>
</dbReference>
<dbReference type="PANTHER" id="PTHR24015">
    <property type="entry name" value="OS07G0578800 PROTEIN-RELATED"/>
    <property type="match status" value="1"/>
</dbReference>
<dbReference type="Pfam" id="PF01535">
    <property type="entry name" value="PPR"/>
    <property type="match status" value="3"/>
</dbReference>
<dbReference type="PANTHER" id="PTHR24015:SF548">
    <property type="entry name" value="OS08G0340900 PROTEIN"/>
    <property type="match status" value="1"/>
</dbReference>
<organism evidence="3 4">
    <name type="scientific">Protea cynaroides</name>
    <dbReference type="NCBI Taxonomy" id="273540"/>
    <lineage>
        <taxon>Eukaryota</taxon>
        <taxon>Viridiplantae</taxon>
        <taxon>Streptophyta</taxon>
        <taxon>Embryophyta</taxon>
        <taxon>Tracheophyta</taxon>
        <taxon>Spermatophyta</taxon>
        <taxon>Magnoliopsida</taxon>
        <taxon>Proteales</taxon>
        <taxon>Proteaceae</taxon>
        <taxon>Protea</taxon>
    </lineage>
</organism>
<dbReference type="Proteomes" id="UP001141806">
    <property type="component" value="Unassembled WGS sequence"/>
</dbReference>
<protein>
    <recommendedName>
        <fullName evidence="5">Pentatricopeptide repeat-containing protein</fullName>
    </recommendedName>
</protein>
<evidence type="ECO:0008006" key="5">
    <source>
        <dbReference type="Google" id="ProtNLM"/>
    </source>
</evidence>
<keyword evidence="1" id="KW-0677">Repeat</keyword>
<feature type="repeat" description="PPR" evidence="2">
    <location>
        <begin position="521"/>
        <end position="555"/>
    </location>
</feature>
<comment type="caution">
    <text evidence="3">The sequence shown here is derived from an EMBL/GenBank/DDBJ whole genome shotgun (WGS) entry which is preliminary data.</text>
</comment>
<dbReference type="AlphaFoldDB" id="A0A9Q0KLL3"/>
<feature type="repeat" description="PPR" evidence="2">
    <location>
        <begin position="218"/>
        <end position="252"/>
    </location>
</feature>
<dbReference type="FunFam" id="1.25.40.10:FF:000073">
    <property type="entry name" value="Pentatricopeptide repeat-containing protein chloroplastic"/>
    <property type="match status" value="1"/>
</dbReference>
<dbReference type="FunFam" id="1.25.40.10:FF:000344">
    <property type="entry name" value="Pentatricopeptide repeat-containing protein"/>
    <property type="match status" value="1"/>
</dbReference>
<dbReference type="Gene3D" id="1.25.40.10">
    <property type="entry name" value="Tetratricopeptide repeat domain"/>
    <property type="match status" value="7"/>
</dbReference>
<dbReference type="EMBL" id="JAMYWD010000004">
    <property type="protein sequence ID" value="KAJ4972782.1"/>
    <property type="molecule type" value="Genomic_DNA"/>
</dbReference>
<evidence type="ECO:0000313" key="3">
    <source>
        <dbReference type="EMBL" id="KAJ4972782.1"/>
    </source>
</evidence>
<feature type="repeat" description="PPR" evidence="2">
    <location>
        <begin position="116"/>
        <end position="150"/>
    </location>
</feature>